<gene>
    <name evidence="5" type="ORF">KQ657_004862</name>
</gene>
<dbReference type="PROSITE" id="PS00108">
    <property type="entry name" value="PROTEIN_KINASE_ST"/>
    <property type="match status" value="1"/>
</dbReference>
<dbReference type="GO" id="GO:0004672">
    <property type="term" value="F:protein kinase activity"/>
    <property type="evidence" value="ECO:0007669"/>
    <property type="project" value="InterPro"/>
</dbReference>
<evidence type="ECO:0000256" key="3">
    <source>
        <dbReference type="SAM" id="MobiDB-lite"/>
    </source>
</evidence>
<evidence type="ECO:0000256" key="1">
    <source>
        <dbReference type="ARBA" id="ARBA00022741"/>
    </source>
</evidence>
<evidence type="ECO:0000259" key="4">
    <source>
        <dbReference type="PROSITE" id="PS50011"/>
    </source>
</evidence>
<dbReference type="EMBL" id="JAHMUF010000008">
    <property type="protein sequence ID" value="KAG7194154.1"/>
    <property type="molecule type" value="Genomic_DNA"/>
</dbReference>
<dbReference type="PROSITE" id="PS50011">
    <property type="entry name" value="PROTEIN_KINASE_DOM"/>
    <property type="match status" value="1"/>
</dbReference>
<dbReference type="Pfam" id="PF00069">
    <property type="entry name" value="Pkinase"/>
    <property type="match status" value="1"/>
</dbReference>
<protein>
    <recommendedName>
        <fullName evidence="4">Protein kinase domain-containing protein</fullName>
    </recommendedName>
</protein>
<dbReference type="Gene3D" id="3.30.200.20">
    <property type="entry name" value="Phosphorylase Kinase, domain 1"/>
    <property type="match status" value="1"/>
</dbReference>
<dbReference type="InterPro" id="IPR011009">
    <property type="entry name" value="Kinase-like_dom_sf"/>
</dbReference>
<feature type="compositionally biased region" description="Polar residues" evidence="3">
    <location>
        <begin position="252"/>
        <end position="267"/>
    </location>
</feature>
<dbReference type="SMART" id="SM00220">
    <property type="entry name" value="S_TKc"/>
    <property type="match status" value="1"/>
</dbReference>
<organism evidence="5 6">
    <name type="scientific">Scheffersomyces spartinae</name>
    <dbReference type="NCBI Taxonomy" id="45513"/>
    <lineage>
        <taxon>Eukaryota</taxon>
        <taxon>Fungi</taxon>
        <taxon>Dikarya</taxon>
        <taxon>Ascomycota</taxon>
        <taxon>Saccharomycotina</taxon>
        <taxon>Pichiomycetes</taxon>
        <taxon>Debaryomycetaceae</taxon>
        <taxon>Scheffersomyces</taxon>
    </lineage>
</organism>
<comment type="caution">
    <text evidence="5">The sequence shown here is derived from an EMBL/GenBank/DDBJ whole genome shotgun (WGS) entry which is preliminary data.</text>
</comment>
<evidence type="ECO:0000313" key="5">
    <source>
        <dbReference type="EMBL" id="KAG7194154.1"/>
    </source>
</evidence>
<keyword evidence="2" id="KW-0067">ATP-binding</keyword>
<feature type="domain" description="Protein kinase" evidence="4">
    <location>
        <begin position="1"/>
        <end position="233"/>
    </location>
</feature>
<dbReference type="PANTHER" id="PTHR24347">
    <property type="entry name" value="SERINE/THREONINE-PROTEIN KINASE"/>
    <property type="match status" value="1"/>
</dbReference>
<dbReference type="GeneID" id="66118236"/>
<dbReference type="CDD" id="cd05117">
    <property type="entry name" value="STKc_CAMK"/>
    <property type="match status" value="1"/>
</dbReference>
<accession>A0A9P7VB68</accession>
<name>A0A9P7VB68_9ASCO</name>
<dbReference type="InterPro" id="IPR000719">
    <property type="entry name" value="Prot_kinase_dom"/>
</dbReference>
<dbReference type="GO" id="GO:0005524">
    <property type="term" value="F:ATP binding"/>
    <property type="evidence" value="ECO:0007669"/>
    <property type="project" value="UniProtKB-KW"/>
</dbReference>
<dbReference type="RefSeq" id="XP_043049701.1">
    <property type="nucleotide sequence ID" value="XM_043195528.1"/>
</dbReference>
<dbReference type="OrthoDB" id="40902at2759"/>
<dbReference type="Gene3D" id="1.10.510.10">
    <property type="entry name" value="Transferase(Phosphotransferase) domain 1"/>
    <property type="match status" value="1"/>
</dbReference>
<proteinExistence type="predicted"/>
<sequence length="415" mass="46671">MYAKRLCYGYEDMLQNEFKVLQQISMRHPNILTLIDYFETEDYIYYVTDLAKGGELFHRIIDNGSLEESSARQITAGILKVIAYLHDRSIVHRDLKAENILFQSKNPSKNQILLADFGLATIVDNGPNLLEVCGTLSYISPEILNRQPDGYGLPIDIWAIGVIVYFMLCGYMPFDCETDEETKTAITSCDYLFEPPEYWNHISVDAKDFIRQCFILDPKLRPTARDLLEHPFVTGKLGKPSKAPEPVVQLLSPPNSGSSTMMIPSRSSECNDHEKLKEALTNILQPNHNSAFMRVPLQQGDHIHHSSSGANLSRLASATNLLKGTSRESSTSQLNQMRSLANIATYLELSRRASLREEANLRGGFCSPPELVSRFTTPINSTFNSRENSYESMSFGKLAPLSLTPPEQSKPTFFV</sequence>
<dbReference type="FunFam" id="1.10.510.10:FF:000571">
    <property type="entry name" value="Maternal embryonic leucine zipper kinase"/>
    <property type="match status" value="1"/>
</dbReference>
<reference evidence="5" key="1">
    <citation type="submission" date="2021-03" db="EMBL/GenBank/DDBJ databases">
        <authorList>
            <person name="Palmer J.M."/>
        </authorList>
    </citation>
    <scope>NUCLEOTIDE SEQUENCE</scope>
    <source>
        <strain evidence="5">ARV_011</strain>
    </source>
</reference>
<dbReference type="InterPro" id="IPR008271">
    <property type="entry name" value="Ser/Thr_kinase_AS"/>
</dbReference>
<keyword evidence="6" id="KW-1185">Reference proteome</keyword>
<evidence type="ECO:0000256" key="2">
    <source>
        <dbReference type="ARBA" id="ARBA00022840"/>
    </source>
</evidence>
<feature type="region of interest" description="Disordered" evidence="3">
    <location>
        <begin position="239"/>
        <end position="267"/>
    </location>
</feature>
<dbReference type="Proteomes" id="UP000790833">
    <property type="component" value="Unassembled WGS sequence"/>
</dbReference>
<dbReference type="SUPFAM" id="SSF56112">
    <property type="entry name" value="Protein kinase-like (PK-like)"/>
    <property type="match status" value="1"/>
</dbReference>
<evidence type="ECO:0000313" key="6">
    <source>
        <dbReference type="Proteomes" id="UP000790833"/>
    </source>
</evidence>
<keyword evidence="1" id="KW-0547">Nucleotide-binding</keyword>
<dbReference type="AlphaFoldDB" id="A0A9P7VB68"/>